<proteinExistence type="predicted"/>
<dbReference type="PANTHER" id="PTHR28152">
    <property type="entry name" value="HYDROXYACYL-THIOESTER DEHYDRATASE TYPE 2, MITOCHONDRIAL"/>
    <property type="match status" value="1"/>
</dbReference>
<feature type="region of interest" description="Disordered" evidence="1">
    <location>
        <begin position="142"/>
        <end position="164"/>
    </location>
</feature>
<name>A0A4R0GKW7_9ACTN</name>
<dbReference type="EMBL" id="SJJR01000007">
    <property type="protein sequence ID" value="TCB97212.1"/>
    <property type="molecule type" value="Genomic_DNA"/>
</dbReference>
<feature type="region of interest" description="Disordered" evidence="1">
    <location>
        <begin position="250"/>
        <end position="285"/>
    </location>
</feature>
<dbReference type="AlphaFoldDB" id="A0A4R0GKW7"/>
<comment type="caution">
    <text evidence="2">The sequence shown here is derived from an EMBL/GenBank/DDBJ whole genome shotgun (WGS) entry which is preliminary data.</text>
</comment>
<gene>
    <name evidence="2" type="ORF">E0H26_13145</name>
</gene>
<dbReference type="GO" id="GO:0019171">
    <property type="term" value="F:(3R)-hydroxyacyl-[acyl-carrier-protein] dehydratase activity"/>
    <property type="evidence" value="ECO:0007669"/>
    <property type="project" value="TreeGrafter"/>
</dbReference>
<evidence type="ECO:0000313" key="3">
    <source>
        <dbReference type="Proteomes" id="UP000292274"/>
    </source>
</evidence>
<dbReference type="InterPro" id="IPR052741">
    <property type="entry name" value="Mitochondrial_HTD2"/>
</dbReference>
<reference evidence="2 3" key="1">
    <citation type="submission" date="2019-02" db="EMBL/GenBank/DDBJ databases">
        <title>Jishengella sp. nov., isolated from a root of Zingiber montanum.</title>
        <authorList>
            <person name="Kuncharoen N."/>
            <person name="Kudo T."/>
            <person name="Masahiro Y."/>
            <person name="Ohkuma M."/>
            <person name="Tanasupawat S."/>
        </authorList>
    </citation>
    <scope>NUCLEOTIDE SEQUENCE [LARGE SCALE GENOMIC DNA]</scope>
    <source>
        <strain evidence="2 3">PLAI 1-1</strain>
    </source>
</reference>
<evidence type="ECO:0000256" key="1">
    <source>
        <dbReference type="SAM" id="MobiDB-lite"/>
    </source>
</evidence>
<protein>
    <submittedName>
        <fullName evidence="2">Mesaconyl-C4 CoA hydratase</fullName>
    </submittedName>
</protein>
<keyword evidence="3" id="KW-1185">Reference proteome</keyword>
<dbReference type="Gene3D" id="3.10.129.10">
    <property type="entry name" value="Hotdog Thioesterase"/>
    <property type="match status" value="2"/>
</dbReference>
<accession>A0A4R0GKW7</accession>
<dbReference type="RefSeq" id="WP_131303880.1">
    <property type="nucleotide sequence ID" value="NZ_SJJR01000007.1"/>
</dbReference>
<dbReference type="PANTHER" id="PTHR28152:SF1">
    <property type="entry name" value="HYDROXYACYL-THIOESTER DEHYDRATASE TYPE 2, MITOCHONDRIAL"/>
    <property type="match status" value="1"/>
</dbReference>
<dbReference type="SUPFAM" id="SSF54637">
    <property type="entry name" value="Thioesterase/thiol ester dehydrase-isomerase"/>
    <property type="match status" value="1"/>
</dbReference>
<dbReference type="OrthoDB" id="7183822at2"/>
<organism evidence="2 3">
    <name type="scientific">Micromonospora zingiberis</name>
    <dbReference type="NCBI Taxonomy" id="2053011"/>
    <lineage>
        <taxon>Bacteria</taxon>
        <taxon>Bacillati</taxon>
        <taxon>Actinomycetota</taxon>
        <taxon>Actinomycetes</taxon>
        <taxon>Micromonosporales</taxon>
        <taxon>Micromonosporaceae</taxon>
        <taxon>Micromonospora</taxon>
    </lineage>
</organism>
<evidence type="ECO:0000313" key="2">
    <source>
        <dbReference type="EMBL" id="TCB97212.1"/>
    </source>
</evidence>
<sequence>MDEQVRHRTGTVDPYPSQALAALLDVPLTAEPDSAVPPMWHWVYLLDAWRQSELGTDGHPRHGVPAPPAPGVRRMFAGGRTTHLRPLRFGRPATKISSVVSRQDKHGRSGPLSFVTVRHTITQSGQLAVLEEQDIVYRPQAAGQGRPAGAGPGPSEDEPPPLDRSHFTVDPVVLFRFSALTGNTHRIHYDQRYAATEGYADLVVHGPLQVVLMADFLRRAGVELLGRSLHYRLLAPAIGAQRLEIRRLTSGHRPGPAAQVRAQTGELVSQAELRDPDPTIETDVE</sequence>
<dbReference type="InterPro" id="IPR029069">
    <property type="entry name" value="HotDog_dom_sf"/>
</dbReference>
<dbReference type="Proteomes" id="UP000292274">
    <property type="component" value="Unassembled WGS sequence"/>
</dbReference>